<name>A0A419EQT7_9BACT</name>
<dbReference type="Gene3D" id="1.10.1740.10">
    <property type="match status" value="1"/>
</dbReference>
<dbReference type="InterPro" id="IPR013324">
    <property type="entry name" value="RNA_pol_sigma_r3/r4-like"/>
</dbReference>
<evidence type="ECO:0000256" key="4">
    <source>
        <dbReference type="ARBA" id="ARBA00023163"/>
    </source>
</evidence>
<comment type="similarity">
    <text evidence="1">Belongs to the sigma-70 factor family. ECF subfamily.</text>
</comment>
<dbReference type="SUPFAM" id="SSF88659">
    <property type="entry name" value="Sigma3 and sigma4 domains of RNA polymerase sigma factors"/>
    <property type="match status" value="1"/>
</dbReference>
<proteinExistence type="inferred from homology"/>
<evidence type="ECO:0000259" key="6">
    <source>
        <dbReference type="Pfam" id="PF08281"/>
    </source>
</evidence>
<evidence type="ECO:0000259" key="5">
    <source>
        <dbReference type="Pfam" id="PF04542"/>
    </source>
</evidence>
<dbReference type="InterPro" id="IPR036388">
    <property type="entry name" value="WH-like_DNA-bd_sf"/>
</dbReference>
<dbReference type="InterPro" id="IPR014284">
    <property type="entry name" value="RNA_pol_sigma-70_dom"/>
</dbReference>
<protein>
    <submittedName>
        <fullName evidence="7">Sigma-70 family RNA polymerase sigma factor</fullName>
    </submittedName>
</protein>
<dbReference type="Proteomes" id="UP000285961">
    <property type="component" value="Unassembled WGS sequence"/>
</dbReference>
<dbReference type="EMBL" id="QZKI01000122">
    <property type="protein sequence ID" value="RJP65790.1"/>
    <property type="molecule type" value="Genomic_DNA"/>
</dbReference>
<evidence type="ECO:0000256" key="2">
    <source>
        <dbReference type="ARBA" id="ARBA00023015"/>
    </source>
</evidence>
<evidence type="ECO:0000313" key="8">
    <source>
        <dbReference type="Proteomes" id="UP000285961"/>
    </source>
</evidence>
<evidence type="ECO:0000313" key="7">
    <source>
        <dbReference type="EMBL" id="RJP65790.1"/>
    </source>
</evidence>
<dbReference type="Pfam" id="PF08281">
    <property type="entry name" value="Sigma70_r4_2"/>
    <property type="match status" value="1"/>
</dbReference>
<reference evidence="7 8" key="1">
    <citation type="journal article" date="2017" name="ISME J.">
        <title>Energy and carbon metabolisms in a deep terrestrial subsurface fluid microbial community.</title>
        <authorList>
            <person name="Momper L."/>
            <person name="Jungbluth S.P."/>
            <person name="Lee M.D."/>
            <person name="Amend J.P."/>
        </authorList>
    </citation>
    <scope>NUCLEOTIDE SEQUENCE [LARGE SCALE GENOMIC DNA]</scope>
    <source>
        <strain evidence="7">SURF_17</strain>
    </source>
</reference>
<accession>A0A419EQT7</accession>
<keyword evidence="4" id="KW-0804">Transcription</keyword>
<dbReference type="PANTHER" id="PTHR43133:SF51">
    <property type="entry name" value="RNA POLYMERASE SIGMA FACTOR"/>
    <property type="match status" value="1"/>
</dbReference>
<dbReference type="InterPro" id="IPR039425">
    <property type="entry name" value="RNA_pol_sigma-70-like"/>
</dbReference>
<dbReference type="GO" id="GO:0003677">
    <property type="term" value="F:DNA binding"/>
    <property type="evidence" value="ECO:0007669"/>
    <property type="project" value="InterPro"/>
</dbReference>
<keyword evidence="3" id="KW-0731">Sigma factor</keyword>
<dbReference type="InterPro" id="IPR013325">
    <property type="entry name" value="RNA_pol_sigma_r2"/>
</dbReference>
<organism evidence="7 8">
    <name type="scientific">Candidatus Abyssobacteria bacterium SURF_17</name>
    <dbReference type="NCBI Taxonomy" id="2093361"/>
    <lineage>
        <taxon>Bacteria</taxon>
        <taxon>Pseudomonadati</taxon>
        <taxon>Candidatus Hydrogenedentota</taxon>
        <taxon>Candidatus Abyssobacteria</taxon>
    </lineage>
</organism>
<dbReference type="SUPFAM" id="SSF88946">
    <property type="entry name" value="Sigma2 domain of RNA polymerase sigma factors"/>
    <property type="match status" value="1"/>
</dbReference>
<keyword evidence="2" id="KW-0805">Transcription regulation</keyword>
<dbReference type="Pfam" id="PF04542">
    <property type="entry name" value="Sigma70_r2"/>
    <property type="match status" value="1"/>
</dbReference>
<dbReference type="GO" id="GO:0006352">
    <property type="term" value="P:DNA-templated transcription initiation"/>
    <property type="evidence" value="ECO:0007669"/>
    <property type="project" value="InterPro"/>
</dbReference>
<dbReference type="InterPro" id="IPR007627">
    <property type="entry name" value="RNA_pol_sigma70_r2"/>
</dbReference>
<dbReference type="CDD" id="cd06171">
    <property type="entry name" value="Sigma70_r4"/>
    <property type="match status" value="1"/>
</dbReference>
<gene>
    <name evidence="7" type="ORF">C4532_17170</name>
</gene>
<evidence type="ECO:0000256" key="1">
    <source>
        <dbReference type="ARBA" id="ARBA00010641"/>
    </source>
</evidence>
<sequence length="313" mass="35342">MPLSTRFQGRSVVRPWRNRGTDSQRLDFGRGRNVDDLIVAIRQQEAYTNRPRPVPLLLSQDGNLGPPLGSHGQLLICLIRCFCGSRSGCNGKLRIICTRGGGKELAQRLSAGRRTHADIPLASLTPGALIDRCIRQDEDAWDEFIRRYGRLVYGTVVRKLFAVGCADAKSDADDIFQEVFEDLLDDGCRALTVIRDRNRIEPWLCAIAIHKTVDFVRAKERIKRTTAAHSYLVGQDAAYHPSSAGETELAHEVGKAVNQLSPHEQLLVKWYYVHGLKYREIARLSNTPINTVSSRLFRIRKKLLRRMKKASKV</sequence>
<evidence type="ECO:0000256" key="3">
    <source>
        <dbReference type="ARBA" id="ARBA00023082"/>
    </source>
</evidence>
<feature type="domain" description="RNA polymerase sigma-70 region 2" evidence="5">
    <location>
        <begin position="144"/>
        <end position="221"/>
    </location>
</feature>
<dbReference type="NCBIfam" id="TIGR02937">
    <property type="entry name" value="sigma70-ECF"/>
    <property type="match status" value="1"/>
</dbReference>
<dbReference type="GO" id="GO:0016987">
    <property type="term" value="F:sigma factor activity"/>
    <property type="evidence" value="ECO:0007669"/>
    <property type="project" value="UniProtKB-KW"/>
</dbReference>
<feature type="domain" description="RNA polymerase sigma factor 70 region 4 type 2" evidence="6">
    <location>
        <begin position="252"/>
        <end position="303"/>
    </location>
</feature>
<comment type="caution">
    <text evidence="7">The sequence shown here is derived from an EMBL/GenBank/DDBJ whole genome shotgun (WGS) entry which is preliminary data.</text>
</comment>
<dbReference type="InterPro" id="IPR013249">
    <property type="entry name" value="RNA_pol_sigma70_r4_t2"/>
</dbReference>
<dbReference type="AlphaFoldDB" id="A0A419EQT7"/>
<dbReference type="PANTHER" id="PTHR43133">
    <property type="entry name" value="RNA POLYMERASE ECF-TYPE SIGMA FACTO"/>
    <property type="match status" value="1"/>
</dbReference>
<dbReference type="Gene3D" id="1.10.10.10">
    <property type="entry name" value="Winged helix-like DNA-binding domain superfamily/Winged helix DNA-binding domain"/>
    <property type="match status" value="1"/>
</dbReference>